<dbReference type="SUPFAM" id="SSF47781">
    <property type="entry name" value="RuvA domain 2-like"/>
    <property type="match status" value="1"/>
</dbReference>
<evidence type="ECO:0000313" key="5">
    <source>
        <dbReference type="Proteomes" id="UP000671914"/>
    </source>
</evidence>
<dbReference type="Gene3D" id="1.10.150.280">
    <property type="entry name" value="AF1531-like domain"/>
    <property type="match status" value="1"/>
</dbReference>
<feature type="domain" description="Soluble ligand binding" evidence="3">
    <location>
        <begin position="92"/>
        <end position="144"/>
    </location>
</feature>
<sequence>MPLHDPPPAADEPLEAEPDVFERLAPSARRASPRVRLGIGAAIVLCLAALGVSAVVSATASGGGTQHLPGVDAVGSPPAETAPETDSPALLVHVTGAVRAPGIVELAPGSRVVDAVAAAGGLADDADAEAVNLAGPVADGEQLRVPVVGEAPAAGGAGAGGAGAGGADGVVDLNRADAAALETLPRIGPALAERIIAWREANGPFTSVDQLDEVSGIGEAVLAGLEGLVRV</sequence>
<keyword evidence="4" id="KW-0238">DNA-binding</keyword>
<dbReference type="Pfam" id="PF12836">
    <property type="entry name" value="HHH_3"/>
    <property type="match status" value="1"/>
</dbReference>
<dbReference type="InterPro" id="IPR019554">
    <property type="entry name" value="Soluble_ligand-bd"/>
</dbReference>
<dbReference type="InterPro" id="IPR051675">
    <property type="entry name" value="Endo/Exo/Phosphatase_dom_1"/>
</dbReference>
<dbReference type="Proteomes" id="UP000671914">
    <property type="component" value="Chromosome"/>
</dbReference>
<evidence type="ECO:0000259" key="3">
    <source>
        <dbReference type="Pfam" id="PF10531"/>
    </source>
</evidence>
<keyword evidence="2" id="KW-1133">Transmembrane helix</keyword>
<dbReference type="GO" id="GO:0003677">
    <property type="term" value="F:DNA binding"/>
    <property type="evidence" value="ECO:0007669"/>
    <property type="project" value="UniProtKB-KW"/>
</dbReference>
<evidence type="ECO:0000256" key="2">
    <source>
        <dbReference type="SAM" id="Phobius"/>
    </source>
</evidence>
<accession>A0A975INT0</accession>
<keyword evidence="2" id="KW-0472">Membrane</keyword>
<gene>
    <name evidence="4" type="ORF">G127AT_01030</name>
</gene>
<dbReference type="Gene3D" id="3.10.560.10">
    <property type="entry name" value="Outer membrane lipoprotein wza domain like"/>
    <property type="match status" value="1"/>
</dbReference>
<dbReference type="PANTHER" id="PTHR21180">
    <property type="entry name" value="ENDONUCLEASE/EXONUCLEASE/PHOSPHATASE FAMILY DOMAIN-CONTAINING PROTEIN 1"/>
    <property type="match status" value="1"/>
</dbReference>
<reference evidence="4" key="1">
    <citation type="submission" date="2021-03" db="EMBL/GenBank/DDBJ databases">
        <title>Agromyces archimandritus sp. nov., isolated from the cockroach Archimandrita tessellata.</title>
        <authorList>
            <person name="Guzman J."/>
            <person name="Ortuzar M."/>
            <person name="Poehlein A."/>
            <person name="Daniel R."/>
            <person name="Trujillo M."/>
            <person name="Vilcinskas A."/>
        </authorList>
    </citation>
    <scope>NUCLEOTIDE SEQUENCE</scope>
    <source>
        <strain evidence="4">G127AT</strain>
    </source>
</reference>
<dbReference type="Pfam" id="PF10531">
    <property type="entry name" value="SLBB"/>
    <property type="match status" value="1"/>
</dbReference>
<protein>
    <submittedName>
        <fullName evidence="4">ComEA family DNA-binding protein</fullName>
    </submittedName>
</protein>
<proteinExistence type="predicted"/>
<dbReference type="GO" id="GO:0015627">
    <property type="term" value="C:type II protein secretion system complex"/>
    <property type="evidence" value="ECO:0007669"/>
    <property type="project" value="TreeGrafter"/>
</dbReference>
<dbReference type="RefSeq" id="WP_210898943.1">
    <property type="nucleotide sequence ID" value="NZ_CP071696.1"/>
</dbReference>
<feature type="region of interest" description="Disordered" evidence="1">
    <location>
        <begin position="61"/>
        <end position="85"/>
    </location>
</feature>
<dbReference type="AlphaFoldDB" id="A0A975INT0"/>
<dbReference type="KEGG" id="aarc:G127AT_01030"/>
<dbReference type="GO" id="GO:0015628">
    <property type="term" value="P:protein secretion by the type II secretion system"/>
    <property type="evidence" value="ECO:0007669"/>
    <property type="project" value="TreeGrafter"/>
</dbReference>
<name>A0A975INT0_9MICO</name>
<feature type="transmembrane region" description="Helical" evidence="2">
    <location>
        <begin position="37"/>
        <end position="56"/>
    </location>
</feature>
<organism evidence="4 5">
    <name type="scientific">Agromyces archimandritae</name>
    <dbReference type="NCBI Taxonomy" id="2781962"/>
    <lineage>
        <taxon>Bacteria</taxon>
        <taxon>Bacillati</taxon>
        <taxon>Actinomycetota</taxon>
        <taxon>Actinomycetes</taxon>
        <taxon>Micrococcales</taxon>
        <taxon>Microbacteriaceae</taxon>
        <taxon>Agromyces</taxon>
    </lineage>
</organism>
<evidence type="ECO:0000313" key="4">
    <source>
        <dbReference type="EMBL" id="QTX04880.1"/>
    </source>
</evidence>
<evidence type="ECO:0000256" key="1">
    <source>
        <dbReference type="SAM" id="MobiDB-lite"/>
    </source>
</evidence>
<keyword evidence="5" id="KW-1185">Reference proteome</keyword>
<dbReference type="InterPro" id="IPR010994">
    <property type="entry name" value="RuvA_2-like"/>
</dbReference>
<dbReference type="EMBL" id="CP071696">
    <property type="protein sequence ID" value="QTX04880.1"/>
    <property type="molecule type" value="Genomic_DNA"/>
</dbReference>
<dbReference type="PANTHER" id="PTHR21180:SF32">
    <property type="entry name" value="ENDONUCLEASE_EXONUCLEASE_PHOSPHATASE FAMILY DOMAIN-CONTAINING PROTEIN 1"/>
    <property type="match status" value="1"/>
</dbReference>
<keyword evidence="2" id="KW-0812">Transmembrane</keyword>